<dbReference type="EMBL" id="RRCN01000001">
    <property type="protein sequence ID" value="RRJ65734.1"/>
    <property type="molecule type" value="Genomic_DNA"/>
</dbReference>
<evidence type="ECO:0000313" key="3">
    <source>
        <dbReference type="Proteomes" id="UP000267017"/>
    </source>
</evidence>
<reference evidence="2 3" key="1">
    <citation type="submission" date="2018-11" db="EMBL/GenBank/DDBJ databases">
        <title>Genome sequencing of Paenibacillus sp. KCOM 3021 (= ChDC PVNT-B20).</title>
        <authorList>
            <person name="Kook J.-K."/>
            <person name="Park S.-N."/>
            <person name="Lim Y.K."/>
        </authorList>
    </citation>
    <scope>NUCLEOTIDE SEQUENCE [LARGE SCALE GENOMIC DNA]</scope>
    <source>
        <strain evidence="2 3">KCOM 3021</strain>
    </source>
</reference>
<dbReference type="InterPro" id="IPR013216">
    <property type="entry name" value="Methyltransf_11"/>
</dbReference>
<sequence>MHYFEMLSRLGEGSAHPGGFAATIEQFNKYKPSADGTILEIGCGTGRTACYLAEQGYRIVAVDIHPDILDKAKKRASAMGLEVDFQLADAHALPFPDETFDAVLVESVTNFTQAQQSLSEYYRVLKPGGVFYDREMFVRHSAPAEIVTELKSFFPMPSIMSRDEWSAILTERGFTLVEFLEVSGLGDDKLGQQYEHPDDHQIIDEGSFLDFKLMECASRSSNIIIENKEYLEYGIIRAFKAKE</sequence>
<keyword evidence="2" id="KW-0489">Methyltransferase</keyword>
<dbReference type="GO" id="GO:0008757">
    <property type="term" value="F:S-adenosylmethionine-dependent methyltransferase activity"/>
    <property type="evidence" value="ECO:0007669"/>
    <property type="project" value="InterPro"/>
</dbReference>
<accession>A0A3P3U6F1</accession>
<evidence type="ECO:0000259" key="1">
    <source>
        <dbReference type="Pfam" id="PF08241"/>
    </source>
</evidence>
<keyword evidence="2" id="KW-0808">Transferase</keyword>
<dbReference type="AlphaFoldDB" id="A0A3P3U6F1"/>
<gene>
    <name evidence="2" type="ORF">EHV15_24565</name>
</gene>
<organism evidence="2 3">
    <name type="scientific">Paenibacillus oralis</name>
    <dbReference type="NCBI Taxonomy" id="2490856"/>
    <lineage>
        <taxon>Bacteria</taxon>
        <taxon>Bacillati</taxon>
        <taxon>Bacillota</taxon>
        <taxon>Bacilli</taxon>
        <taxon>Bacillales</taxon>
        <taxon>Paenibacillaceae</taxon>
        <taxon>Paenibacillus</taxon>
    </lineage>
</organism>
<dbReference type="OrthoDB" id="43862at2"/>
<protein>
    <submittedName>
        <fullName evidence="2">Class I SAM-dependent methyltransferase</fullName>
    </submittedName>
</protein>
<keyword evidence="3" id="KW-1185">Reference proteome</keyword>
<evidence type="ECO:0000313" key="2">
    <source>
        <dbReference type="EMBL" id="RRJ65734.1"/>
    </source>
</evidence>
<proteinExistence type="predicted"/>
<comment type="caution">
    <text evidence="2">The sequence shown here is derived from an EMBL/GenBank/DDBJ whole genome shotgun (WGS) entry which is preliminary data.</text>
</comment>
<dbReference type="PANTHER" id="PTHR43591">
    <property type="entry name" value="METHYLTRANSFERASE"/>
    <property type="match status" value="1"/>
</dbReference>
<dbReference type="GO" id="GO:0032259">
    <property type="term" value="P:methylation"/>
    <property type="evidence" value="ECO:0007669"/>
    <property type="project" value="UniProtKB-KW"/>
</dbReference>
<feature type="domain" description="Methyltransferase type 11" evidence="1">
    <location>
        <begin position="39"/>
        <end position="132"/>
    </location>
</feature>
<dbReference type="PANTHER" id="PTHR43591:SF110">
    <property type="entry name" value="RHODANESE DOMAIN-CONTAINING PROTEIN"/>
    <property type="match status" value="1"/>
</dbReference>
<name>A0A3P3U6F1_9BACL</name>
<dbReference type="CDD" id="cd02440">
    <property type="entry name" value="AdoMet_MTases"/>
    <property type="match status" value="1"/>
</dbReference>
<dbReference type="Pfam" id="PF08241">
    <property type="entry name" value="Methyltransf_11"/>
    <property type="match status" value="1"/>
</dbReference>
<dbReference type="SUPFAM" id="SSF53335">
    <property type="entry name" value="S-adenosyl-L-methionine-dependent methyltransferases"/>
    <property type="match status" value="1"/>
</dbReference>
<dbReference type="InterPro" id="IPR029063">
    <property type="entry name" value="SAM-dependent_MTases_sf"/>
</dbReference>
<dbReference type="Proteomes" id="UP000267017">
    <property type="component" value="Unassembled WGS sequence"/>
</dbReference>
<dbReference type="RefSeq" id="WP_128633534.1">
    <property type="nucleotide sequence ID" value="NZ_RRCN01000001.1"/>
</dbReference>
<dbReference type="Gene3D" id="3.40.50.150">
    <property type="entry name" value="Vaccinia Virus protein VP39"/>
    <property type="match status" value="1"/>
</dbReference>